<proteinExistence type="predicted"/>
<accession>X1E7Y1</accession>
<comment type="caution">
    <text evidence="1">The sequence shown here is derived from an EMBL/GenBank/DDBJ whole genome shotgun (WGS) entry which is preliminary data.</text>
</comment>
<sequence>ANALSDVANKRSIVIKKALNVEKVKNKLVDGEKLNILDQELNDVQRDFDRSR</sequence>
<reference evidence="1" key="1">
    <citation type="journal article" date="2014" name="Front. Microbiol.">
        <title>High frequency of phylogenetically diverse reductive dehalogenase-homologous genes in deep subseafloor sedimentary metagenomes.</title>
        <authorList>
            <person name="Kawai M."/>
            <person name="Futagami T."/>
            <person name="Toyoda A."/>
            <person name="Takaki Y."/>
            <person name="Nishi S."/>
            <person name="Hori S."/>
            <person name="Arai W."/>
            <person name="Tsubouchi T."/>
            <person name="Morono Y."/>
            <person name="Uchiyama I."/>
            <person name="Ito T."/>
            <person name="Fujiyama A."/>
            <person name="Inagaki F."/>
            <person name="Takami H."/>
        </authorList>
    </citation>
    <scope>NUCLEOTIDE SEQUENCE</scope>
    <source>
        <strain evidence="1">Expedition CK06-06</strain>
    </source>
</reference>
<feature type="non-terminal residue" evidence="1">
    <location>
        <position position="52"/>
    </location>
</feature>
<protein>
    <submittedName>
        <fullName evidence="1">Uncharacterized protein</fullName>
    </submittedName>
</protein>
<name>X1E7Y1_9ZZZZ</name>
<evidence type="ECO:0000313" key="1">
    <source>
        <dbReference type="EMBL" id="GAH29391.1"/>
    </source>
</evidence>
<organism evidence="1">
    <name type="scientific">marine sediment metagenome</name>
    <dbReference type="NCBI Taxonomy" id="412755"/>
    <lineage>
        <taxon>unclassified sequences</taxon>
        <taxon>metagenomes</taxon>
        <taxon>ecological metagenomes</taxon>
    </lineage>
</organism>
<dbReference type="AlphaFoldDB" id="X1E7Y1"/>
<dbReference type="EMBL" id="BART01041841">
    <property type="protein sequence ID" value="GAH29391.1"/>
    <property type="molecule type" value="Genomic_DNA"/>
</dbReference>
<gene>
    <name evidence="1" type="ORF">S01H4_67007</name>
</gene>
<feature type="non-terminal residue" evidence="1">
    <location>
        <position position="1"/>
    </location>
</feature>